<feature type="domain" description="Rhodanese" evidence="3">
    <location>
        <begin position="15"/>
        <end position="134"/>
    </location>
</feature>
<dbReference type="Gene3D" id="3.40.250.10">
    <property type="entry name" value="Rhodanese-like domain"/>
    <property type="match status" value="2"/>
</dbReference>
<dbReference type="CDD" id="cd01448">
    <property type="entry name" value="TST_Repeat_1"/>
    <property type="match status" value="1"/>
</dbReference>
<dbReference type="InterPro" id="IPR001763">
    <property type="entry name" value="Rhodanese-like_dom"/>
</dbReference>
<sequence>MSNIIAVEKAKEWSETNKVVFADCRFDLNNPEQGWHKYKQEHIPEAVYFDLEKDLSGETKTHGGRHPLPDINSLQKKLAERGIDKDTIVIAYDQNRSVMAARMLWLMKFCGYERVYILNGGLDAWKIAGYPVDANSATAEPVIEGTIHPRHDMACGESYVRTKTDEGDTIVIDSRSYARYAGWEEPIDKKKGHIPGALQYDWSGVYKEDGLWKTKEELKEHFRNLENKKEIIVYCGSGVTAASNVIGLWEAGFVNVKLYVGSFSDWISYQGNEVATISK</sequence>
<dbReference type="PANTHER" id="PTHR11364">
    <property type="entry name" value="THIOSULFATE SULFERTANSFERASE"/>
    <property type="match status" value="1"/>
</dbReference>
<dbReference type="EMBL" id="BMCJ01000003">
    <property type="protein sequence ID" value="GGC87702.1"/>
    <property type="molecule type" value="Genomic_DNA"/>
</dbReference>
<dbReference type="SMART" id="SM00450">
    <property type="entry name" value="RHOD"/>
    <property type="match status" value="2"/>
</dbReference>
<keyword evidence="5" id="KW-1185">Reference proteome</keyword>
<evidence type="ECO:0000313" key="4">
    <source>
        <dbReference type="EMBL" id="GGC87702.1"/>
    </source>
</evidence>
<evidence type="ECO:0000256" key="1">
    <source>
        <dbReference type="ARBA" id="ARBA00022679"/>
    </source>
</evidence>
<keyword evidence="2" id="KW-0677">Repeat</keyword>
<feature type="domain" description="Rhodanese" evidence="3">
    <location>
        <begin position="165"/>
        <end position="275"/>
    </location>
</feature>
<dbReference type="Proteomes" id="UP000619534">
    <property type="component" value="Unassembled WGS sequence"/>
</dbReference>
<organism evidence="4 5">
    <name type="scientific">Thalassobacillus devorans</name>
    <dbReference type="NCBI Taxonomy" id="279813"/>
    <lineage>
        <taxon>Bacteria</taxon>
        <taxon>Bacillati</taxon>
        <taxon>Bacillota</taxon>
        <taxon>Bacilli</taxon>
        <taxon>Bacillales</taxon>
        <taxon>Bacillaceae</taxon>
        <taxon>Thalassobacillus</taxon>
    </lineage>
</organism>
<dbReference type="CDD" id="cd01449">
    <property type="entry name" value="TST_Repeat_2"/>
    <property type="match status" value="1"/>
</dbReference>
<protein>
    <submittedName>
        <fullName evidence="4">Thiosulfate sulfurtransferase</fullName>
    </submittedName>
</protein>
<proteinExistence type="predicted"/>
<dbReference type="InterPro" id="IPR036873">
    <property type="entry name" value="Rhodanese-like_dom_sf"/>
</dbReference>
<dbReference type="PROSITE" id="PS50206">
    <property type="entry name" value="RHODANESE_3"/>
    <property type="match status" value="2"/>
</dbReference>
<keyword evidence="1" id="KW-0808">Transferase</keyword>
<comment type="caution">
    <text evidence="4">The sequence shown here is derived from an EMBL/GenBank/DDBJ whole genome shotgun (WGS) entry which is preliminary data.</text>
</comment>
<evidence type="ECO:0000313" key="5">
    <source>
        <dbReference type="Proteomes" id="UP000619534"/>
    </source>
</evidence>
<dbReference type="InterPro" id="IPR045078">
    <property type="entry name" value="TST/MPST-like"/>
</dbReference>
<accession>A0ABQ1P2L4</accession>
<dbReference type="Pfam" id="PF00581">
    <property type="entry name" value="Rhodanese"/>
    <property type="match status" value="2"/>
</dbReference>
<dbReference type="PANTHER" id="PTHR11364:SF27">
    <property type="entry name" value="SULFURTRANSFERASE"/>
    <property type="match status" value="1"/>
</dbReference>
<evidence type="ECO:0000256" key="2">
    <source>
        <dbReference type="ARBA" id="ARBA00022737"/>
    </source>
</evidence>
<reference evidence="5" key="1">
    <citation type="journal article" date="2019" name="Int. J. Syst. Evol. Microbiol.">
        <title>The Global Catalogue of Microorganisms (GCM) 10K type strain sequencing project: providing services to taxonomists for standard genome sequencing and annotation.</title>
        <authorList>
            <consortium name="The Broad Institute Genomics Platform"/>
            <consortium name="The Broad Institute Genome Sequencing Center for Infectious Disease"/>
            <person name="Wu L."/>
            <person name="Ma J."/>
        </authorList>
    </citation>
    <scope>NUCLEOTIDE SEQUENCE [LARGE SCALE GENOMIC DNA]</scope>
    <source>
        <strain evidence="5">CCM 7282</strain>
    </source>
</reference>
<evidence type="ECO:0000259" key="3">
    <source>
        <dbReference type="PROSITE" id="PS50206"/>
    </source>
</evidence>
<gene>
    <name evidence="4" type="ORF">GCM10007216_18060</name>
</gene>
<name>A0ABQ1P2L4_9BACI</name>
<dbReference type="SUPFAM" id="SSF52821">
    <property type="entry name" value="Rhodanese/Cell cycle control phosphatase"/>
    <property type="match status" value="2"/>
</dbReference>
<dbReference type="RefSeq" id="WP_062446281.1">
    <property type="nucleotide sequence ID" value="NZ_BMCJ01000003.1"/>
</dbReference>